<comment type="caution">
    <text evidence="10">The sequence shown here is derived from an EMBL/GenBank/DDBJ whole genome shotgun (WGS) entry which is preliminary data.</text>
</comment>
<dbReference type="PANTHER" id="PTHR42743:SF8">
    <property type="entry name" value="OS01G0238500 PROTEIN"/>
    <property type="match status" value="1"/>
</dbReference>
<evidence type="ECO:0000256" key="4">
    <source>
        <dbReference type="ARBA" id="ARBA00022898"/>
    </source>
</evidence>
<accession>A0A4S8J041</accession>
<dbReference type="GO" id="GO:0008696">
    <property type="term" value="F:4-amino-4-deoxychorismate lyase activity"/>
    <property type="evidence" value="ECO:0007669"/>
    <property type="project" value="UniProtKB-EC"/>
</dbReference>
<dbReference type="PANTHER" id="PTHR42743">
    <property type="entry name" value="AMINO-ACID AMINOTRANSFERASE"/>
    <property type="match status" value="1"/>
</dbReference>
<evidence type="ECO:0000256" key="3">
    <source>
        <dbReference type="ARBA" id="ARBA00011738"/>
    </source>
</evidence>
<evidence type="ECO:0000256" key="2">
    <source>
        <dbReference type="ARBA" id="ARBA00009320"/>
    </source>
</evidence>
<keyword evidence="6" id="KW-0456">Lyase</keyword>
<keyword evidence="5" id="KW-0289">Folate biosynthesis</keyword>
<dbReference type="CDD" id="cd01559">
    <property type="entry name" value="ADCL_like"/>
    <property type="match status" value="1"/>
</dbReference>
<dbReference type="GO" id="GO:0030170">
    <property type="term" value="F:pyridoxal phosphate binding"/>
    <property type="evidence" value="ECO:0007669"/>
    <property type="project" value="InterPro"/>
</dbReference>
<evidence type="ECO:0000256" key="1">
    <source>
        <dbReference type="ARBA" id="ARBA00001933"/>
    </source>
</evidence>
<comment type="cofactor">
    <cofactor evidence="1">
        <name>pyridoxal 5'-phosphate</name>
        <dbReference type="ChEBI" id="CHEBI:597326"/>
    </cofactor>
</comment>
<evidence type="ECO:0000256" key="5">
    <source>
        <dbReference type="ARBA" id="ARBA00022909"/>
    </source>
</evidence>
<dbReference type="GO" id="GO:0008652">
    <property type="term" value="P:amino acid biosynthetic process"/>
    <property type="evidence" value="ECO:0007669"/>
    <property type="project" value="UniProtKB-ARBA"/>
</dbReference>
<evidence type="ECO:0000256" key="9">
    <source>
        <dbReference type="ARBA" id="ARBA00049529"/>
    </source>
</evidence>
<evidence type="ECO:0000256" key="7">
    <source>
        <dbReference type="ARBA" id="ARBA00035633"/>
    </source>
</evidence>
<comment type="pathway">
    <text evidence="7">Cofactor biosynthesis; tetrahydrofolate biosynthesis; 4-aminobenzoate from chorismate: step 2/2.</text>
</comment>
<dbReference type="FunFam" id="3.20.10.10:FF:000002">
    <property type="entry name" value="D-alanine aminotransferase"/>
    <property type="match status" value="1"/>
</dbReference>
<dbReference type="InterPro" id="IPR050571">
    <property type="entry name" value="Class-IV_PLP-Dep_Aminotrnsfr"/>
</dbReference>
<dbReference type="Proteomes" id="UP000317650">
    <property type="component" value="Chromosome 10"/>
</dbReference>
<comment type="subunit">
    <text evidence="3">Homodimer.</text>
</comment>
<proteinExistence type="inferred from homology"/>
<evidence type="ECO:0000313" key="11">
    <source>
        <dbReference type="Proteomes" id="UP000317650"/>
    </source>
</evidence>
<dbReference type="STRING" id="52838.A0A4S8J041"/>
<dbReference type="EC" id="4.1.3.38" evidence="8"/>
<dbReference type="EMBL" id="PYDT01000008">
    <property type="protein sequence ID" value="THU54647.1"/>
    <property type="molecule type" value="Genomic_DNA"/>
</dbReference>
<reference evidence="10 11" key="1">
    <citation type="journal article" date="2019" name="Nat. Plants">
        <title>Genome sequencing of Musa balbisiana reveals subgenome evolution and function divergence in polyploid bananas.</title>
        <authorList>
            <person name="Yao X."/>
        </authorList>
    </citation>
    <scope>NUCLEOTIDE SEQUENCE [LARGE SCALE GENOMIC DNA]</scope>
    <source>
        <strain evidence="11">cv. DH-PKW</strain>
        <tissue evidence="10">Leaves</tissue>
    </source>
</reference>
<dbReference type="InterPro" id="IPR043131">
    <property type="entry name" value="BCAT-like_N"/>
</dbReference>
<keyword evidence="4" id="KW-0663">Pyridoxal phosphate</keyword>
<dbReference type="InterPro" id="IPR036038">
    <property type="entry name" value="Aminotransferase-like"/>
</dbReference>
<organism evidence="10 11">
    <name type="scientific">Musa balbisiana</name>
    <name type="common">Banana</name>
    <dbReference type="NCBI Taxonomy" id="52838"/>
    <lineage>
        <taxon>Eukaryota</taxon>
        <taxon>Viridiplantae</taxon>
        <taxon>Streptophyta</taxon>
        <taxon>Embryophyta</taxon>
        <taxon>Tracheophyta</taxon>
        <taxon>Spermatophyta</taxon>
        <taxon>Magnoliopsida</taxon>
        <taxon>Liliopsida</taxon>
        <taxon>Zingiberales</taxon>
        <taxon>Musaceae</taxon>
        <taxon>Musa</taxon>
    </lineage>
</organism>
<dbReference type="Gene3D" id="3.20.10.10">
    <property type="entry name" value="D-amino Acid Aminotransferase, subunit A, domain 2"/>
    <property type="match status" value="1"/>
</dbReference>
<protein>
    <recommendedName>
        <fullName evidence="8">aminodeoxychorismate lyase</fullName>
        <ecNumber evidence="8">4.1.3.38</ecNumber>
    </recommendedName>
</protein>
<keyword evidence="11" id="KW-1185">Reference proteome</keyword>
<dbReference type="GO" id="GO:0046656">
    <property type="term" value="P:folic acid biosynthetic process"/>
    <property type="evidence" value="ECO:0007669"/>
    <property type="project" value="UniProtKB-KW"/>
</dbReference>
<gene>
    <name evidence="10" type="ORF">C4D60_Mb10t27360</name>
</gene>
<dbReference type="InterPro" id="IPR043132">
    <property type="entry name" value="BCAT-like_C"/>
</dbReference>
<sequence>MENDVSGHHRVPVYSSATEVVEKLKEKWSSVKKQPYPAMYSSIFGGIILDPTVMVIPIDDHMVHRGHGVFDTAMLVDGWAQNLLMLLSLQMVHTKCNWYLYELDAHLDRFLRSASKAKITSPLPREILRSTLIQMTAASKCKRGSIRYWLSAGPGNFLLSPAGCPEAAFYAVVIDVDYSQCKEGVKVITSTIPMKPPLFATMKNVNYLQNVLSVMEAEEKGAFASIWVDDQGYIAEGPNVNVAFISKGKELLLPPFDKILSGCTVKRLVVLAPKLIEKGLLKAIRTAHMTIDQAKDSDEMMFVGSGLPVMPIVQWDDQLIGDGKVGEVTLALSDLLWEDMIAGPERIQVPYN</sequence>
<dbReference type="Pfam" id="PF01063">
    <property type="entry name" value="Aminotran_4"/>
    <property type="match status" value="1"/>
</dbReference>
<evidence type="ECO:0000313" key="10">
    <source>
        <dbReference type="EMBL" id="THU54647.1"/>
    </source>
</evidence>
<dbReference type="InterPro" id="IPR017824">
    <property type="entry name" value="Aminodeoxychorismate_lyase_IV"/>
</dbReference>
<dbReference type="Gene3D" id="3.30.470.10">
    <property type="match status" value="1"/>
</dbReference>
<comment type="catalytic activity">
    <reaction evidence="9">
        <text>4-amino-4-deoxychorismate = 4-aminobenzoate + pyruvate + H(+)</text>
        <dbReference type="Rhea" id="RHEA:16201"/>
        <dbReference type="ChEBI" id="CHEBI:15361"/>
        <dbReference type="ChEBI" id="CHEBI:15378"/>
        <dbReference type="ChEBI" id="CHEBI:17836"/>
        <dbReference type="ChEBI" id="CHEBI:58406"/>
        <dbReference type="EC" id="4.1.3.38"/>
    </reaction>
</comment>
<evidence type="ECO:0000256" key="6">
    <source>
        <dbReference type="ARBA" id="ARBA00023239"/>
    </source>
</evidence>
<dbReference type="SUPFAM" id="SSF56752">
    <property type="entry name" value="D-aminoacid aminotransferase-like PLP-dependent enzymes"/>
    <property type="match status" value="1"/>
</dbReference>
<comment type="similarity">
    <text evidence="2">Belongs to the class-IV pyridoxal-phosphate-dependent aminotransferase family.</text>
</comment>
<dbReference type="InterPro" id="IPR001544">
    <property type="entry name" value="Aminotrans_IV"/>
</dbReference>
<dbReference type="AlphaFoldDB" id="A0A4S8J041"/>
<evidence type="ECO:0000256" key="8">
    <source>
        <dbReference type="ARBA" id="ARBA00035676"/>
    </source>
</evidence>
<name>A0A4S8J041_MUSBA</name>